<organism evidence="2 3">
    <name type="scientific">Streptomyces tremellae</name>
    <dbReference type="NCBI Taxonomy" id="1124239"/>
    <lineage>
        <taxon>Bacteria</taxon>
        <taxon>Bacillati</taxon>
        <taxon>Actinomycetota</taxon>
        <taxon>Actinomycetes</taxon>
        <taxon>Kitasatosporales</taxon>
        <taxon>Streptomycetaceae</taxon>
        <taxon>Streptomyces</taxon>
    </lineage>
</organism>
<dbReference type="PANTHER" id="PTHR30445">
    <property type="entry name" value="K(+)_H(+) ANTIPORTER SUBUNIT KHTT"/>
    <property type="match status" value="1"/>
</dbReference>
<dbReference type="EMBL" id="BAABEP010000024">
    <property type="protein sequence ID" value="GAA3735933.1"/>
    <property type="molecule type" value="Genomic_DNA"/>
</dbReference>
<dbReference type="Proteomes" id="UP001499884">
    <property type="component" value="Unassembled WGS sequence"/>
</dbReference>
<protein>
    <submittedName>
        <fullName evidence="2">TrkA C-terminal domain-containing protein</fullName>
    </submittedName>
</protein>
<dbReference type="PIRSF" id="PIRSF005028">
    <property type="entry name" value="KhtT"/>
    <property type="match status" value="1"/>
</dbReference>
<dbReference type="PROSITE" id="PS51202">
    <property type="entry name" value="RCK_C"/>
    <property type="match status" value="1"/>
</dbReference>
<evidence type="ECO:0000313" key="2">
    <source>
        <dbReference type="EMBL" id="GAA3735933.1"/>
    </source>
</evidence>
<evidence type="ECO:0000313" key="3">
    <source>
        <dbReference type="Proteomes" id="UP001499884"/>
    </source>
</evidence>
<gene>
    <name evidence="2" type="ORF">GCM10023082_36270</name>
</gene>
<reference evidence="3" key="1">
    <citation type="journal article" date="2019" name="Int. J. Syst. Evol. Microbiol.">
        <title>The Global Catalogue of Microorganisms (GCM) 10K type strain sequencing project: providing services to taxonomists for standard genome sequencing and annotation.</title>
        <authorList>
            <consortium name="The Broad Institute Genomics Platform"/>
            <consortium name="The Broad Institute Genome Sequencing Center for Infectious Disease"/>
            <person name="Wu L."/>
            <person name="Ma J."/>
        </authorList>
    </citation>
    <scope>NUCLEOTIDE SEQUENCE [LARGE SCALE GENOMIC DNA]</scope>
    <source>
        <strain evidence="3">JCM 30846</strain>
    </source>
</reference>
<dbReference type="InterPro" id="IPR036721">
    <property type="entry name" value="RCK_C_sf"/>
</dbReference>
<dbReference type="InterPro" id="IPR026278">
    <property type="entry name" value="KhtT"/>
</dbReference>
<dbReference type="Pfam" id="PF02080">
    <property type="entry name" value="TrkA_C"/>
    <property type="match status" value="1"/>
</dbReference>
<dbReference type="PANTHER" id="PTHR30445:SF8">
    <property type="entry name" value="K(+)_H(+) ANTIPORTER SUBUNIT KHTT"/>
    <property type="match status" value="1"/>
</dbReference>
<name>A0ABP7FBY5_9ACTN</name>
<dbReference type="InterPro" id="IPR006037">
    <property type="entry name" value="RCK_C"/>
</dbReference>
<comment type="caution">
    <text evidence="2">The sequence shown here is derived from an EMBL/GenBank/DDBJ whole genome shotgun (WGS) entry which is preliminary data.</text>
</comment>
<dbReference type="InterPro" id="IPR058776">
    <property type="entry name" value="KhtT-like_N"/>
</dbReference>
<feature type="domain" description="RCK C-terminal" evidence="1">
    <location>
        <begin position="75"/>
        <end position="160"/>
    </location>
</feature>
<proteinExistence type="predicted"/>
<dbReference type="Gene3D" id="3.30.70.1450">
    <property type="entry name" value="Regulator of K+ conductance, C-terminal domain"/>
    <property type="match status" value="1"/>
</dbReference>
<dbReference type="RefSeq" id="WP_345648196.1">
    <property type="nucleotide sequence ID" value="NZ_BAABEP010000024.1"/>
</dbReference>
<keyword evidence="3" id="KW-1185">Reference proteome</keyword>
<sequence length="161" mass="16925">MKGAARTRKTALPGVGTRCDLDTGTGQHLSVVVHLDGRRTVGFHDPEDEESCKETVTLAPDEAAALAEVLAPDSLRAVRQQVEIDLVTERIPVSKNSPYAGRPLGETKARTRTGASIVAVLRRTGAFPSPTPDFRFAIGDVLVVVGTREGVNAVGTLIAGG</sequence>
<accession>A0ABP7FBY5</accession>
<dbReference type="SUPFAM" id="SSF116726">
    <property type="entry name" value="TrkA C-terminal domain-like"/>
    <property type="match status" value="1"/>
</dbReference>
<dbReference type="Pfam" id="PF25991">
    <property type="entry name" value="KhtT_N"/>
    <property type="match status" value="1"/>
</dbReference>
<evidence type="ECO:0000259" key="1">
    <source>
        <dbReference type="PROSITE" id="PS51202"/>
    </source>
</evidence>
<dbReference type="InterPro" id="IPR050144">
    <property type="entry name" value="AAE_transporter"/>
</dbReference>